<dbReference type="STRING" id="318586.Pden_3742"/>
<proteinExistence type="predicted"/>
<evidence type="ECO:0000313" key="3">
    <source>
        <dbReference type="Proteomes" id="UP000000361"/>
    </source>
</evidence>
<accession>A1B8G5</accession>
<dbReference type="Proteomes" id="UP000000361">
    <property type="component" value="Chromosome 2"/>
</dbReference>
<protein>
    <submittedName>
        <fullName evidence="2">Uncharacterized protein</fullName>
    </submittedName>
</protein>
<dbReference type="HOGENOM" id="CLU_2383501_0_0_5"/>
<feature type="transmembrane region" description="Helical" evidence="1">
    <location>
        <begin position="40"/>
        <end position="64"/>
    </location>
</feature>
<dbReference type="AlphaFoldDB" id="A1B8G5"/>
<keyword evidence="3" id="KW-1185">Reference proteome</keyword>
<dbReference type="KEGG" id="pde:Pden_3742"/>
<dbReference type="EMBL" id="CP000490">
    <property type="protein sequence ID" value="ABL71809.1"/>
    <property type="molecule type" value="Genomic_DNA"/>
</dbReference>
<dbReference type="EnsemblBacteria" id="ABL71809">
    <property type="protein sequence ID" value="ABL71809"/>
    <property type="gene ID" value="Pden_3742"/>
</dbReference>
<keyword evidence="1" id="KW-0812">Transmembrane</keyword>
<gene>
    <name evidence="2" type="ordered locus">Pden_3742</name>
</gene>
<evidence type="ECO:0000313" key="2">
    <source>
        <dbReference type="EMBL" id="ABL71809.1"/>
    </source>
</evidence>
<organism evidence="2 3">
    <name type="scientific">Paracoccus denitrificans (strain Pd 1222)</name>
    <dbReference type="NCBI Taxonomy" id="318586"/>
    <lineage>
        <taxon>Bacteria</taxon>
        <taxon>Pseudomonadati</taxon>
        <taxon>Pseudomonadota</taxon>
        <taxon>Alphaproteobacteria</taxon>
        <taxon>Rhodobacterales</taxon>
        <taxon>Paracoccaceae</taxon>
        <taxon>Paracoccus</taxon>
    </lineage>
</organism>
<name>A1B8G5_PARDP</name>
<keyword evidence="1" id="KW-1133">Transmembrane helix</keyword>
<sequence>MRFLRLTHWAHCAHTSSQRRTPPRQQMEHPMPRLNIENCVVWGTIACLVVAFWASAVVFGVPFAKHVIEAATQRPAACAGLNGWDCAARADGGW</sequence>
<evidence type="ECO:0000256" key="1">
    <source>
        <dbReference type="SAM" id="Phobius"/>
    </source>
</evidence>
<reference evidence="3" key="1">
    <citation type="submission" date="2006-12" db="EMBL/GenBank/DDBJ databases">
        <title>Complete sequence of chromosome 2 of Paracoccus denitrificans PD1222.</title>
        <authorList>
            <person name="Copeland A."/>
            <person name="Lucas S."/>
            <person name="Lapidus A."/>
            <person name="Barry K."/>
            <person name="Detter J.C."/>
            <person name="Glavina del Rio T."/>
            <person name="Hammon N."/>
            <person name="Israni S."/>
            <person name="Dalin E."/>
            <person name="Tice H."/>
            <person name="Pitluck S."/>
            <person name="Munk A.C."/>
            <person name="Brettin T."/>
            <person name="Bruce D."/>
            <person name="Han C."/>
            <person name="Tapia R."/>
            <person name="Gilna P."/>
            <person name="Schmutz J."/>
            <person name="Larimer F."/>
            <person name="Land M."/>
            <person name="Hauser L."/>
            <person name="Kyrpides N."/>
            <person name="Lykidis A."/>
            <person name="Spiro S."/>
            <person name="Richardson D.J."/>
            <person name="Moir J.W.B."/>
            <person name="Ferguson S.J."/>
            <person name="van Spanning R.J.M."/>
            <person name="Richardson P."/>
        </authorList>
    </citation>
    <scope>NUCLEOTIDE SEQUENCE [LARGE SCALE GENOMIC DNA]</scope>
    <source>
        <strain evidence="3">Pd 1222</strain>
    </source>
</reference>
<keyword evidence="1" id="KW-0472">Membrane</keyword>